<evidence type="ECO:0000256" key="1">
    <source>
        <dbReference type="SAM" id="Coils"/>
    </source>
</evidence>
<protein>
    <submittedName>
        <fullName evidence="4">Uncharacterized protein</fullName>
    </submittedName>
</protein>
<evidence type="ECO:0000313" key="5">
    <source>
        <dbReference type="Proteomes" id="UP000253551"/>
    </source>
</evidence>
<keyword evidence="3" id="KW-0472">Membrane</keyword>
<dbReference type="OrthoDB" id="5599619at2759"/>
<feature type="coiled-coil region" evidence="1">
    <location>
        <begin position="25"/>
        <end position="52"/>
    </location>
</feature>
<gene>
    <name evidence="4" type="ORF">CU098_009844</name>
</gene>
<feature type="region of interest" description="Disordered" evidence="2">
    <location>
        <begin position="1"/>
        <end position="21"/>
    </location>
</feature>
<evidence type="ECO:0000313" key="4">
    <source>
        <dbReference type="EMBL" id="RCH85928.1"/>
    </source>
</evidence>
<dbReference type="Proteomes" id="UP000253551">
    <property type="component" value="Unassembled WGS sequence"/>
</dbReference>
<accession>A0A367J7M5</accession>
<evidence type="ECO:0000256" key="2">
    <source>
        <dbReference type="SAM" id="MobiDB-lite"/>
    </source>
</evidence>
<sequence length="113" mass="13487">KFDLDEARSGHNPFYSNGKEQSELEAECIDKLNQARREQEVLKNQVEADEAQIRFLMLQLDQHHKITNDIKTHINIAHAILHHPFIRYLSYISWLYLFYHLILQWISICIIIT</sequence>
<keyword evidence="3" id="KW-1133">Transmembrane helix</keyword>
<keyword evidence="5" id="KW-1185">Reference proteome</keyword>
<evidence type="ECO:0000256" key="3">
    <source>
        <dbReference type="SAM" id="Phobius"/>
    </source>
</evidence>
<dbReference type="EMBL" id="PJQM01004052">
    <property type="protein sequence ID" value="RCH85928.1"/>
    <property type="molecule type" value="Genomic_DNA"/>
</dbReference>
<reference evidence="4 5" key="1">
    <citation type="journal article" date="2018" name="G3 (Bethesda)">
        <title>Phylogenetic and Phylogenomic Definition of Rhizopus Species.</title>
        <authorList>
            <person name="Gryganskyi A.P."/>
            <person name="Golan J."/>
            <person name="Dolatabadi S."/>
            <person name="Mondo S."/>
            <person name="Robb S."/>
            <person name="Idnurm A."/>
            <person name="Muszewska A."/>
            <person name="Steczkiewicz K."/>
            <person name="Masonjones S."/>
            <person name="Liao H.L."/>
            <person name="Gajdeczka M.T."/>
            <person name="Anike F."/>
            <person name="Vuek A."/>
            <person name="Anishchenko I.M."/>
            <person name="Voigt K."/>
            <person name="de Hoog G.S."/>
            <person name="Smith M.E."/>
            <person name="Heitman J."/>
            <person name="Vilgalys R."/>
            <person name="Stajich J.E."/>
        </authorList>
    </citation>
    <scope>NUCLEOTIDE SEQUENCE [LARGE SCALE GENOMIC DNA]</scope>
    <source>
        <strain evidence="4 5">LSU 92-RS-03</strain>
    </source>
</reference>
<comment type="caution">
    <text evidence="4">The sequence shown here is derived from an EMBL/GenBank/DDBJ whole genome shotgun (WGS) entry which is preliminary data.</text>
</comment>
<feature type="transmembrane region" description="Helical" evidence="3">
    <location>
        <begin position="91"/>
        <end position="112"/>
    </location>
</feature>
<keyword evidence="3" id="KW-0812">Transmembrane</keyword>
<keyword evidence="1" id="KW-0175">Coiled coil</keyword>
<organism evidence="4 5">
    <name type="scientific">Rhizopus stolonifer</name>
    <name type="common">Rhizopus nigricans</name>
    <dbReference type="NCBI Taxonomy" id="4846"/>
    <lineage>
        <taxon>Eukaryota</taxon>
        <taxon>Fungi</taxon>
        <taxon>Fungi incertae sedis</taxon>
        <taxon>Mucoromycota</taxon>
        <taxon>Mucoromycotina</taxon>
        <taxon>Mucoromycetes</taxon>
        <taxon>Mucorales</taxon>
        <taxon>Mucorineae</taxon>
        <taxon>Rhizopodaceae</taxon>
        <taxon>Rhizopus</taxon>
    </lineage>
</organism>
<name>A0A367J7M5_RHIST</name>
<feature type="non-terminal residue" evidence="4">
    <location>
        <position position="1"/>
    </location>
</feature>
<proteinExistence type="predicted"/>
<dbReference type="AlphaFoldDB" id="A0A367J7M5"/>